<dbReference type="OrthoDB" id="1151238at2"/>
<proteinExistence type="predicted"/>
<evidence type="ECO:0000313" key="3">
    <source>
        <dbReference type="Proteomes" id="UP000257004"/>
    </source>
</evidence>
<feature type="chain" id="PRO_5017542706" description="YD repeat-containing protein" evidence="1">
    <location>
        <begin position="20"/>
        <end position="619"/>
    </location>
</feature>
<comment type="caution">
    <text evidence="2">The sequence shown here is derived from an EMBL/GenBank/DDBJ whole genome shotgun (WGS) entry which is preliminary data.</text>
</comment>
<dbReference type="AlphaFoldDB" id="A0A3D9FKY6"/>
<keyword evidence="3" id="KW-1185">Reference proteome</keyword>
<evidence type="ECO:0008006" key="4">
    <source>
        <dbReference type="Google" id="ProtNLM"/>
    </source>
</evidence>
<accession>A0A3D9FKY6</accession>
<gene>
    <name evidence="2" type="ORF">BD847_4007</name>
</gene>
<feature type="signal peptide" evidence="1">
    <location>
        <begin position="1"/>
        <end position="19"/>
    </location>
</feature>
<keyword evidence="1" id="KW-0732">Signal</keyword>
<evidence type="ECO:0000256" key="1">
    <source>
        <dbReference type="SAM" id="SignalP"/>
    </source>
</evidence>
<dbReference type="EMBL" id="QRDQ01000012">
    <property type="protein sequence ID" value="RED19718.1"/>
    <property type="molecule type" value="Genomic_DNA"/>
</dbReference>
<dbReference type="Proteomes" id="UP000257004">
    <property type="component" value="Unassembled WGS sequence"/>
</dbReference>
<sequence length="619" mass="70912">MKKVICSLLVTMLTICAYAQEIKIKNDEVKLDEKTVAYITGKKPSLQILSLDKQYTVNVELKFLESTGKRWMVLKSLKTEKTNEADYKKFNPLNQQKSVIEAFIDKGFLSADGLNTEAIESFINGASSGISDNIKAEADAAADKKNRIASYKISIDDAGAVFSGQTKIGTIKIARTNSSGIQSYEVLDLDGYIIATWYNMSSMHPGYNKALYEELITFDGKVMKVKPDTFGTLQYKLSTDKTALNIVGELMGNGYTLKHQGEAANDVAKQEKLKADQEIAAKEKEADNRIYVQKPFAMDEKKVIRIIEYMLEAHSTGSSFSPEAAYIIENNKVVGKKYPSHGNPNYSYYEIRLNFENNLIKNASFVTRYSNKPILLEFQDNTITRIVYKDMSVDFKLQYIADKVILFSKDDNDESTYVLELDGDKTKSIVETVKLNKPFTKPYINKTSKFTFAADSYTRDYISYKREKAAEDKNILQRYINRYSKVSKNVYTREYLENGLKDDKSKGLKETFTYDDFDRISKELGVNTGWKFDTTYSYEDNKTYDYVKLVTIEESPKGKVTYIRIEKDQPKANDKANDFEWRKGYYTLDANNDLISENRDGKHRDKVNGVWSDWKYNEM</sequence>
<name>A0A3D9FKY6_9FLAO</name>
<dbReference type="RefSeq" id="WP_147298523.1">
    <property type="nucleotide sequence ID" value="NZ_QRDQ01000012.1"/>
</dbReference>
<evidence type="ECO:0000313" key="2">
    <source>
        <dbReference type="EMBL" id="RED19718.1"/>
    </source>
</evidence>
<organism evidence="2 3">
    <name type="scientific">Flavobacterium cutihirudinis</name>
    <dbReference type="NCBI Taxonomy" id="1265740"/>
    <lineage>
        <taxon>Bacteria</taxon>
        <taxon>Pseudomonadati</taxon>
        <taxon>Bacteroidota</taxon>
        <taxon>Flavobacteriia</taxon>
        <taxon>Flavobacteriales</taxon>
        <taxon>Flavobacteriaceae</taxon>
        <taxon>Flavobacterium</taxon>
    </lineage>
</organism>
<protein>
    <recommendedName>
        <fullName evidence="4">YD repeat-containing protein</fullName>
    </recommendedName>
</protein>
<reference evidence="2 3" key="1">
    <citation type="submission" date="2018-07" db="EMBL/GenBank/DDBJ databases">
        <title>Genomic Encyclopedia of Archaeal and Bacterial Type Strains, Phase II (KMG-II): from individual species to whole genera.</title>
        <authorList>
            <person name="Goeker M."/>
        </authorList>
    </citation>
    <scope>NUCLEOTIDE SEQUENCE [LARGE SCALE GENOMIC DNA]</scope>
    <source>
        <strain evidence="2 3">DSM 25795</strain>
    </source>
</reference>